<evidence type="ECO:0000313" key="3">
    <source>
        <dbReference type="Proteomes" id="UP001198862"/>
    </source>
</evidence>
<proteinExistence type="predicted"/>
<reference evidence="2 3" key="1">
    <citation type="submission" date="2021-11" db="EMBL/GenBank/DDBJ databases">
        <authorList>
            <person name="Lee D.-H."/>
            <person name="Kim S.-B."/>
        </authorList>
    </citation>
    <scope>NUCLEOTIDE SEQUENCE [LARGE SCALE GENOMIC DNA]</scope>
    <source>
        <strain evidence="2 3">KCTC 52223</strain>
    </source>
</reference>
<keyword evidence="1" id="KW-0812">Transmembrane</keyword>
<keyword evidence="1" id="KW-1133">Transmembrane helix</keyword>
<sequence>MFQSNTLNGFVDAAIEGGPANGPQAFPALELCMLSFFRRLLTDDKAATAIEYTLIASLIAIAAVTAISTVGGRTL</sequence>
<dbReference type="InterPro" id="IPR007047">
    <property type="entry name" value="Flp_Fap"/>
</dbReference>
<name>A0ABS8KQZ3_9HYPH</name>
<keyword evidence="3" id="KW-1185">Reference proteome</keyword>
<dbReference type="Pfam" id="PF04964">
    <property type="entry name" value="Flp_Fap"/>
    <property type="match status" value="1"/>
</dbReference>
<evidence type="ECO:0000256" key="1">
    <source>
        <dbReference type="SAM" id="Phobius"/>
    </source>
</evidence>
<keyword evidence="1" id="KW-0472">Membrane</keyword>
<comment type="caution">
    <text evidence="2">The sequence shown here is derived from an EMBL/GenBank/DDBJ whole genome shotgun (WGS) entry which is preliminary data.</text>
</comment>
<dbReference type="Proteomes" id="UP001198862">
    <property type="component" value="Unassembled WGS sequence"/>
</dbReference>
<organism evidence="2 3">
    <name type="scientific">Reyranella aquatilis</name>
    <dbReference type="NCBI Taxonomy" id="2035356"/>
    <lineage>
        <taxon>Bacteria</taxon>
        <taxon>Pseudomonadati</taxon>
        <taxon>Pseudomonadota</taxon>
        <taxon>Alphaproteobacteria</taxon>
        <taxon>Hyphomicrobiales</taxon>
        <taxon>Reyranellaceae</taxon>
        <taxon>Reyranella</taxon>
    </lineage>
</organism>
<dbReference type="EMBL" id="JAJISD010000002">
    <property type="protein sequence ID" value="MCC8428492.1"/>
    <property type="molecule type" value="Genomic_DNA"/>
</dbReference>
<accession>A0ABS8KQZ3</accession>
<feature type="transmembrane region" description="Helical" evidence="1">
    <location>
        <begin position="49"/>
        <end position="70"/>
    </location>
</feature>
<gene>
    <name evidence="2" type="ORF">LJ725_05915</name>
</gene>
<evidence type="ECO:0000313" key="2">
    <source>
        <dbReference type="EMBL" id="MCC8428492.1"/>
    </source>
</evidence>
<protein>
    <submittedName>
        <fullName evidence="2">Flp family type IVb pilin</fullName>
    </submittedName>
</protein>